<evidence type="ECO:0000256" key="3">
    <source>
        <dbReference type="ARBA" id="ARBA00038502"/>
    </source>
</evidence>
<dbReference type="GO" id="GO:0005737">
    <property type="term" value="C:cytoplasm"/>
    <property type="evidence" value="ECO:0007669"/>
    <property type="project" value="TreeGrafter"/>
</dbReference>
<dbReference type="SUPFAM" id="SSF55729">
    <property type="entry name" value="Acyl-CoA N-acyltransferases (Nat)"/>
    <property type="match status" value="1"/>
</dbReference>
<dbReference type="PANTHER" id="PTHR43792:SF8">
    <property type="entry name" value="[RIBOSOMAL PROTEIN US5]-ALANINE N-ACETYLTRANSFERASE"/>
    <property type="match status" value="1"/>
</dbReference>
<dbReference type="Pfam" id="PF13302">
    <property type="entry name" value="Acetyltransf_3"/>
    <property type="match status" value="1"/>
</dbReference>
<evidence type="ECO:0000256" key="1">
    <source>
        <dbReference type="ARBA" id="ARBA00022679"/>
    </source>
</evidence>
<dbReference type="Proteomes" id="UP000028123">
    <property type="component" value="Unassembled WGS sequence"/>
</dbReference>
<dbReference type="RefSeq" id="WP_036677543.1">
    <property type="nucleotide sequence ID" value="NZ_FYEP01000014.1"/>
</dbReference>
<proteinExistence type="inferred from homology"/>
<comment type="similarity">
    <text evidence="3">Belongs to the acetyltransferase family. RimJ subfamily.</text>
</comment>
<protein>
    <submittedName>
        <fullName evidence="5">Alanine acetyltransferase</fullName>
    </submittedName>
</protein>
<dbReference type="InterPro" id="IPR000182">
    <property type="entry name" value="GNAT_dom"/>
</dbReference>
<dbReference type="AlphaFoldDB" id="A0A081P9E9"/>
<dbReference type="PROSITE" id="PS51186">
    <property type="entry name" value="GNAT"/>
    <property type="match status" value="1"/>
</dbReference>
<dbReference type="Gene3D" id="3.40.630.30">
    <property type="match status" value="1"/>
</dbReference>
<comment type="caution">
    <text evidence="5">The sequence shown here is derived from an EMBL/GenBank/DDBJ whole genome shotgun (WGS) entry which is preliminary data.</text>
</comment>
<keyword evidence="2" id="KW-0012">Acyltransferase</keyword>
<dbReference type="PANTHER" id="PTHR43792">
    <property type="entry name" value="GNAT FAMILY, PUTATIVE (AFU_ORTHOLOGUE AFUA_3G00765)-RELATED-RELATED"/>
    <property type="match status" value="1"/>
</dbReference>
<dbReference type="InterPro" id="IPR016181">
    <property type="entry name" value="Acyl_CoA_acyltransferase"/>
</dbReference>
<dbReference type="eggNOG" id="COG1670">
    <property type="taxonomic scope" value="Bacteria"/>
</dbReference>
<accession>A0A081P9E9</accession>
<dbReference type="GO" id="GO:0008999">
    <property type="term" value="F:protein-N-terminal-alanine acetyltransferase activity"/>
    <property type="evidence" value="ECO:0007669"/>
    <property type="project" value="TreeGrafter"/>
</dbReference>
<evidence type="ECO:0000313" key="5">
    <source>
        <dbReference type="EMBL" id="KEQ27322.1"/>
    </source>
</evidence>
<dbReference type="OrthoDB" id="9795206at2"/>
<feature type="domain" description="N-acetyltransferase" evidence="4">
    <location>
        <begin position="8"/>
        <end position="178"/>
    </location>
</feature>
<evidence type="ECO:0000313" key="6">
    <source>
        <dbReference type="Proteomes" id="UP000028123"/>
    </source>
</evidence>
<sequence length="196" mass="22301">MIVHGDRIYIRPLDLPDVPALHLLRAENETFFRPFEPLQDSNAFTLDAVQESLVKMIAEREQDSAYAFGIFLNGTDELIGRVRLSSIVRGPWQNANLGYYISERFNGQGYMSEAVGLVLRFAFENCGLHRVQAAIMPRNRGSIRVVEKNAMRLEGLARNYLQIHGVWEDHAIYAMTREEWPPAPGDRSDSALSHLE</sequence>
<organism evidence="5 6">
    <name type="scientific">Paenibacillus tyrfis</name>
    <dbReference type="NCBI Taxonomy" id="1501230"/>
    <lineage>
        <taxon>Bacteria</taxon>
        <taxon>Bacillati</taxon>
        <taxon>Bacillota</taxon>
        <taxon>Bacilli</taxon>
        <taxon>Bacillales</taxon>
        <taxon>Paenibacillaceae</taxon>
        <taxon>Paenibacillus</taxon>
    </lineage>
</organism>
<evidence type="ECO:0000259" key="4">
    <source>
        <dbReference type="PROSITE" id="PS51186"/>
    </source>
</evidence>
<name>A0A081P9E9_9BACL</name>
<dbReference type="EMBL" id="JNVM01000004">
    <property type="protein sequence ID" value="KEQ27322.1"/>
    <property type="molecule type" value="Genomic_DNA"/>
</dbReference>
<dbReference type="InterPro" id="IPR051531">
    <property type="entry name" value="N-acetyltransferase"/>
</dbReference>
<gene>
    <name evidence="5" type="ORF">ET33_26010</name>
</gene>
<reference evidence="5 6" key="1">
    <citation type="submission" date="2014-06" db="EMBL/GenBank/DDBJ databases">
        <title>Draft genome sequence of Paenibacillus sp. MSt1.</title>
        <authorList>
            <person name="Aw Y.K."/>
            <person name="Ong K.S."/>
            <person name="Gan H.M."/>
            <person name="Lee S.M."/>
        </authorList>
    </citation>
    <scope>NUCLEOTIDE SEQUENCE [LARGE SCALE GENOMIC DNA]</scope>
    <source>
        <strain evidence="5 6">MSt1</strain>
    </source>
</reference>
<keyword evidence="6" id="KW-1185">Reference proteome</keyword>
<keyword evidence="1 5" id="KW-0808">Transferase</keyword>
<evidence type="ECO:0000256" key="2">
    <source>
        <dbReference type="ARBA" id="ARBA00023315"/>
    </source>
</evidence>